<organism evidence="1 2">
    <name type="scientific">Sphagnum jensenii</name>
    <dbReference type="NCBI Taxonomy" id="128206"/>
    <lineage>
        <taxon>Eukaryota</taxon>
        <taxon>Viridiplantae</taxon>
        <taxon>Streptophyta</taxon>
        <taxon>Embryophyta</taxon>
        <taxon>Bryophyta</taxon>
        <taxon>Sphagnophytina</taxon>
        <taxon>Sphagnopsida</taxon>
        <taxon>Sphagnales</taxon>
        <taxon>Sphagnaceae</taxon>
        <taxon>Sphagnum</taxon>
    </lineage>
</organism>
<comment type="caution">
    <text evidence="1">The sequence shown here is derived from an EMBL/GenBank/DDBJ whole genome shotgun (WGS) entry which is preliminary data.</text>
</comment>
<gene>
    <name evidence="1" type="ORF">CSSPJE1EN2_LOCUS26257</name>
</gene>
<protein>
    <submittedName>
        <fullName evidence="1">Uncharacterized protein</fullName>
    </submittedName>
</protein>
<evidence type="ECO:0000313" key="2">
    <source>
        <dbReference type="Proteomes" id="UP001497522"/>
    </source>
</evidence>
<sequence>AKVLNWWSTAIKLTLEETIGMGKNSKKRLWSWKKPWLWNGICLGMIIFRPNFF</sequence>
<feature type="non-terminal residue" evidence="1">
    <location>
        <position position="53"/>
    </location>
</feature>
<keyword evidence="2" id="KW-1185">Reference proteome</keyword>
<name>A0ABP0ZZZ5_9BRYO</name>
<dbReference type="EMBL" id="CAXHBF010000484">
    <property type="protein sequence ID" value="CAK9856325.1"/>
    <property type="molecule type" value="Genomic_DNA"/>
</dbReference>
<reference evidence="1" key="1">
    <citation type="submission" date="2024-03" db="EMBL/GenBank/DDBJ databases">
        <authorList>
            <consortium name="ELIXIR-Norway"/>
            <consortium name="Elixir Norway"/>
        </authorList>
    </citation>
    <scope>NUCLEOTIDE SEQUENCE</scope>
</reference>
<proteinExistence type="predicted"/>
<evidence type="ECO:0000313" key="1">
    <source>
        <dbReference type="EMBL" id="CAK9856325.1"/>
    </source>
</evidence>
<feature type="non-terminal residue" evidence="1">
    <location>
        <position position="1"/>
    </location>
</feature>
<accession>A0ABP0ZZZ5</accession>
<dbReference type="Proteomes" id="UP001497522">
    <property type="component" value="Unassembled WGS sequence"/>
</dbReference>